<dbReference type="EMBL" id="CP102480">
    <property type="protein sequence ID" value="UUX51333.1"/>
    <property type="molecule type" value="Genomic_DNA"/>
</dbReference>
<name>A0A9J7B0X4_9PROT</name>
<dbReference type="RefSeq" id="WP_257770762.1">
    <property type="nucleotide sequence ID" value="NZ_CP102480.1"/>
</dbReference>
<reference evidence="1" key="1">
    <citation type="submission" date="2022-08" db="EMBL/GenBank/DDBJ databases">
        <title>Nisaea acidiphila sp. nov., isolated from a marine algal debris and emended description of the genus Nisaea Urios et al. 2008.</title>
        <authorList>
            <person name="Kwon K."/>
        </authorList>
    </citation>
    <scope>NUCLEOTIDE SEQUENCE</scope>
    <source>
        <strain evidence="1">MEBiC11861</strain>
    </source>
</reference>
<dbReference type="AlphaFoldDB" id="A0A9J7B0X4"/>
<evidence type="ECO:0008006" key="3">
    <source>
        <dbReference type="Google" id="ProtNLM"/>
    </source>
</evidence>
<accession>A0A9J7B0X4</accession>
<proteinExistence type="predicted"/>
<evidence type="ECO:0000313" key="1">
    <source>
        <dbReference type="EMBL" id="UUX51333.1"/>
    </source>
</evidence>
<keyword evidence="2" id="KW-1185">Reference proteome</keyword>
<dbReference type="KEGG" id="naci:NUH88_06460"/>
<gene>
    <name evidence="1" type="ORF">NUH88_06460</name>
</gene>
<evidence type="ECO:0000313" key="2">
    <source>
        <dbReference type="Proteomes" id="UP001060336"/>
    </source>
</evidence>
<protein>
    <recommendedName>
        <fullName evidence="3">PAS domain-containing protein</fullName>
    </recommendedName>
</protein>
<organism evidence="1 2">
    <name type="scientific">Nisaea acidiphila</name>
    <dbReference type="NCBI Taxonomy" id="1862145"/>
    <lineage>
        <taxon>Bacteria</taxon>
        <taxon>Pseudomonadati</taxon>
        <taxon>Pseudomonadota</taxon>
        <taxon>Alphaproteobacteria</taxon>
        <taxon>Rhodospirillales</taxon>
        <taxon>Thalassobaculaceae</taxon>
        <taxon>Nisaea</taxon>
    </lineage>
</organism>
<sequence>MIDPSEFSVWFPETDEKRPDHEGSVSFLDYCLKVKTPGEPAARDDFSIEKLRDWVGNIMILELDPDREDFRYRLYGSEIASRTGFDMTGKWVSDLGEDVGPFLRSQYLEAVERSSILLCRNPYVHSRAPCDWERVICPVAAGDRKQVVVSNRMVELTGTLRELRLAANGTEDR</sequence>
<dbReference type="Proteomes" id="UP001060336">
    <property type="component" value="Chromosome"/>
</dbReference>